<sequence>MLSFFGRNAAEYGMSAAGLLVHGLSAGQQDGASPGGASIRLADQDLGALSYLLRQTPEALQALTLTHAFPSLAQMDTGEDVTDGRPRIN</sequence>
<dbReference type="RefSeq" id="WP_036739875.1">
    <property type="nucleotide sequence ID" value="NZ_FOJO01000003.1"/>
</dbReference>
<reference evidence="1 3" key="2">
    <citation type="submission" date="2014-10" db="EMBL/GenBank/DDBJ databases">
        <title>Paracoccus sanguinis sp. nov., isolated from clinical specimens of New York State patients.</title>
        <authorList>
            <person name="Mingle L.A."/>
            <person name="Cole J.A."/>
            <person name="Lapierre P."/>
            <person name="Musser K.A."/>
        </authorList>
    </citation>
    <scope>NUCLEOTIDE SEQUENCE [LARGE SCALE GENOMIC DNA]</scope>
    <source>
        <strain evidence="1 3">JCM 14014</strain>
    </source>
</reference>
<gene>
    <name evidence="1" type="ORF">IT41_07255</name>
    <name evidence="2" type="ORF">SAMN04487972_10389</name>
</gene>
<dbReference type="EMBL" id="FOJO01000003">
    <property type="protein sequence ID" value="SFA43746.1"/>
    <property type="molecule type" value="Genomic_DNA"/>
</dbReference>
<reference evidence="2 4" key="3">
    <citation type="submission" date="2016-10" db="EMBL/GenBank/DDBJ databases">
        <authorList>
            <person name="de Groot N.N."/>
        </authorList>
    </citation>
    <scope>NUCLEOTIDE SEQUENCE [LARGE SCALE GENOMIC DNA]</scope>
    <source>
        <strain evidence="2 4">CGMCC 1.6117</strain>
    </source>
</reference>
<dbReference type="AlphaFoldDB" id="A0A099F4V1"/>
<reference evidence="1 3" key="1">
    <citation type="submission" date="2014-09" db="EMBL/GenBank/DDBJ databases">
        <authorList>
            <person name="McGinnis J.M."/>
            <person name="Wolfgang W.J."/>
        </authorList>
    </citation>
    <scope>NUCLEOTIDE SEQUENCE [LARGE SCALE GENOMIC DNA]</scope>
    <source>
        <strain evidence="1 3">JCM 14014</strain>
    </source>
</reference>
<protein>
    <submittedName>
        <fullName evidence="1">Uncharacterized protein</fullName>
    </submittedName>
</protein>
<proteinExistence type="predicted"/>
<organism evidence="1 3">
    <name type="scientific">Paracoccus halophilus</name>
    <dbReference type="NCBI Taxonomy" id="376733"/>
    <lineage>
        <taxon>Bacteria</taxon>
        <taxon>Pseudomonadati</taxon>
        <taxon>Pseudomonadota</taxon>
        <taxon>Alphaproteobacteria</taxon>
        <taxon>Rhodobacterales</taxon>
        <taxon>Paracoccaceae</taxon>
        <taxon>Paracoccus</taxon>
    </lineage>
</organism>
<evidence type="ECO:0000313" key="3">
    <source>
        <dbReference type="Proteomes" id="UP000029846"/>
    </source>
</evidence>
<dbReference type="Proteomes" id="UP000029846">
    <property type="component" value="Unassembled WGS sequence"/>
</dbReference>
<evidence type="ECO:0000313" key="2">
    <source>
        <dbReference type="EMBL" id="SFA43746.1"/>
    </source>
</evidence>
<evidence type="ECO:0000313" key="1">
    <source>
        <dbReference type="EMBL" id="KGJ05172.1"/>
    </source>
</evidence>
<keyword evidence="3" id="KW-1185">Reference proteome</keyword>
<evidence type="ECO:0000313" key="4">
    <source>
        <dbReference type="Proteomes" id="UP000182312"/>
    </source>
</evidence>
<name>A0A099F4V1_9RHOB</name>
<dbReference type="EMBL" id="JRKN01000007">
    <property type="protein sequence ID" value="KGJ05172.1"/>
    <property type="molecule type" value="Genomic_DNA"/>
</dbReference>
<accession>A0A099F4V1</accession>
<dbReference type="Proteomes" id="UP000182312">
    <property type="component" value="Unassembled WGS sequence"/>
</dbReference>